<dbReference type="PROSITE" id="PS51257">
    <property type="entry name" value="PROKAR_LIPOPROTEIN"/>
    <property type="match status" value="1"/>
</dbReference>
<dbReference type="Proteomes" id="UP000185479">
    <property type="component" value="Chromosome"/>
</dbReference>
<feature type="chain" id="PRO_5044060981" evidence="1">
    <location>
        <begin position="24"/>
        <end position="440"/>
    </location>
</feature>
<dbReference type="AlphaFoldDB" id="A0A1L7CKJ4"/>
<sequence>MDRRSFLAIASLASASVTLTACAGTSSTSTQNSNGSASGGDVTELTWWSNHPGSSKDIETELISRFEKENPDIKVKLVDAGKNYEEAAQKFNAALTGTDLPDIVVLSDVWWYNFAINGQIANIDDLAKEADVDLSTYVQPLYEDYAYDGGHFALPFARSTPLFYYNKEAWKKAGLPDRGPESWDEMDQWSSKLGEANPDMKAFGWGDAVDYLGWIFQGPLWSKGGAYSDEWDLKFTDSKTIEAVEWLKKVTDEKEGYSYVGNDMAMEFSTGRAAATVLSTGDLSGVNENAKFELGTAFLPNPTGDGACPTGGAGLAIPASIDKKRQLAAVKLIDFLTNDENTAYWSQNVGYMPVRSTAVELEEQKKFMEENPNFATAIQQLPETRPQDYARVFLPGADQEIGGAFEKIVTNRDDVTKTLTDLQKTLQAIYDNQVKPIAKS</sequence>
<dbReference type="RefSeq" id="WP_075729304.1">
    <property type="nucleotide sequence ID" value="NZ_BJNB01000029.1"/>
</dbReference>
<dbReference type="EMBL" id="BJNB01000029">
    <property type="protein sequence ID" value="GEB98275.1"/>
    <property type="molecule type" value="Genomic_DNA"/>
</dbReference>
<protein>
    <submittedName>
        <fullName evidence="2">ABC transporter substrate-binding protein</fullName>
    </submittedName>
</protein>
<dbReference type="InterPro" id="IPR006059">
    <property type="entry name" value="SBP"/>
</dbReference>
<dbReference type="SUPFAM" id="SSF53850">
    <property type="entry name" value="Periplasmic binding protein-like II"/>
    <property type="match status" value="1"/>
</dbReference>
<keyword evidence="1" id="KW-0732">Signal</keyword>
<keyword evidence="4" id="KW-1185">Reference proteome</keyword>
<dbReference type="KEGG" id="cfc:CFLV_03280"/>
<evidence type="ECO:0000313" key="4">
    <source>
        <dbReference type="Proteomes" id="UP000185479"/>
    </source>
</evidence>
<dbReference type="InterPro" id="IPR050490">
    <property type="entry name" value="Bact_solute-bd_prot1"/>
</dbReference>
<evidence type="ECO:0000313" key="3">
    <source>
        <dbReference type="EMBL" id="GEB98275.1"/>
    </source>
</evidence>
<dbReference type="STRING" id="28028.CFLV_03280"/>
<dbReference type="OrthoDB" id="2510110at2"/>
<dbReference type="EMBL" id="CP009246">
    <property type="protein sequence ID" value="APT86308.1"/>
    <property type="molecule type" value="Genomic_DNA"/>
</dbReference>
<accession>A0A1L7CKJ4</accession>
<evidence type="ECO:0000313" key="2">
    <source>
        <dbReference type="EMBL" id="APT86308.1"/>
    </source>
</evidence>
<dbReference type="Pfam" id="PF13416">
    <property type="entry name" value="SBP_bac_8"/>
    <property type="match status" value="1"/>
</dbReference>
<gene>
    <name evidence="3" type="ORF">CFL01nite_17700</name>
    <name evidence="2" type="ORF">CFLV_03280</name>
</gene>
<proteinExistence type="predicted"/>
<dbReference type="Proteomes" id="UP000315353">
    <property type="component" value="Unassembled WGS sequence"/>
</dbReference>
<name>A0A1L7CKJ4_CORFL</name>
<evidence type="ECO:0000313" key="5">
    <source>
        <dbReference type="Proteomes" id="UP000315353"/>
    </source>
</evidence>
<dbReference type="CDD" id="cd14748">
    <property type="entry name" value="PBP2_UgpB"/>
    <property type="match status" value="1"/>
</dbReference>
<feature type="signal peptide" evidence="1">
    <location>
        <begin position="1"/>
        <end position="23"/>
    </location>
</feature>
<dbReference type="GeneID" id="82879741"/>
<reference evidence="3 5" key="2">
    <citation type="submission" date="2019-06" db="EMBL/GenBank/DDBJ databases">
        <title>Whole genome shotgun sequence of Corynebacterium flavescens NBRC 14136.</title>
        <authorList>
            <person name="Hosoyama A."/>
            <person name="Uohara A."/>
            <person name="Ohji S."/>
            <person name="Ichikawa N."/>
        </authorList>
    </citation>
    <scope>NUCLEOTIDE SEQUENCE [LARGE SCALE GENOMIC DNA]</scope>
    <source>
        <strain evidence="3 5">NBRC 14136</strain>
    </source>
</reference>
<organism evidence="2 4">
    <name type="scientific">Corynebacterium flavescens</name>
    <dbReference type="NCBI Taxonomy" id="28028"/>
    <lineage>
        <taxon>Bacteria</taxon>
        <taxon>Bacillati</taxon>
        <taxon>Actinomycetota</taxon>
        <taxon>Actinomycetes</taxon>
        <taxon>Mycobacteriales</taxon>
        <taxon>Corynebacteriaceae</taxon>
        <taxon>Corynebacterium</taxon>
    </lineage>
</organism>
<dbReference type="Gene3D" id="3.40.190.10">
    <property type="entry name" value="Periplasmic binding protein-like II"/>
    <property type="match status" value="1"/>
</dbReference>
<dbReference type="PANTHER" id="PTHR43649:SF30">
    <property type="entry name" value="ABC TRANSPORTER SUBSTRATE-BINDING PROTEIN"/>
    <property type="match status" value="1"/>
</dbReference>
<evidence type="ECO:0000256" key="1">
    <source>
        <dbReference type="SAM" id="SignalP"/>
    </source>
</evidence>
<dbReference type="PANTHER" id="PTHR43649">
    <property type="entry name" value="ARABINOSE-BINDING PROTEIN-RELATED"/>
    <property type="match status" value="1"/>
</dbReference>
<reference evidence="2 4" key="1">
    <citation type="submission" date="2014-08" db="EMBL/GenBank/DDBJ databases">
        <title>Complete genome sequence of Corynebacterium flavescens OJ8(T)(=DSM 20296(T)), isolated from cheese.</title>
        <authorList>
            <person name="Ruckert C."/>
            <person name="Albersmeier A."/>
            <person name="Winkler A."/>
            <person name="Kalinowski J."/>
        </authorList>
    </citation>
    <scope>NUCLEOTIDE SEQUENCE [LARGE SCALE GENOMIC DNA]</scope>
    <source>
        <strain evidence="2 4">OJ8</strain>
    </source>
</reference>